<protein>
    <submittedName>
        <fullName evidence="2">DUF58 domain-containing protein</fullName>
    </submittedName>
</protein>
<sequence length="278" mass="30681">MTLLLGFSAVNTGNNLLFLVVSGLLAFMCVTGLAGMYNLQKLSPEVIPPSEIYAGTPVLLRLRLHNAKRLLPSFLISVRCEGSKGITFPVIPSSKTVECVIRAVFDARGRTKVGKVMVSSVFPVNFFNRYLSYDLDTEFLVFPQLIRCGARGEGSEPVRSGSAFRQSRGLDGEIEGIADYSGREPLRMIHWKLSARGDELLVKEFGRQAASPVVISLADMPGQTLEERISHAAWLIKHWCSMRPVGLRLETDIFPAEAGHHYGLRLLTALALYGEQSR</sequence>
<evidence type="ECO:0000256" key="1">
    <source>
        <dbReference type="SAM" id="Phobius"/>
    </source>
</evidence>
<proteinExistence type="predicted"/>
<comment type="caution">
    <text evidence="2">The sequence shown here is derived from an EMBL/GenBank/DDBJ whole genome shotgun (WGS) entry which is preliminary data.</text>
</comment>
<keyword evidence="1" id="KW-0472">Membrane</keyword>
<name>A0ABS5U7R8_9BACT</name>
<gene>
    <name evidence="2" type="ORF">KJB30_07980</name>
</gene>
<keyword evidence="1" id="KW-1133">Transmembrane helix</keyword>
<organism evidence="2 3">
    <name type="scientific">Pelotalea chapellei</name>
    <dbReference type="NCBI Taxonomy" id="44671"/>
    <lineage>
        <taxon>Bacteria</taxon>
        <taxon>Pseudomonadati</taxon>
        <taxon>Thermodesulfobacteriota</taxon>
        <taxon>Desulfuromonadia</taxon>
        <taxon>Geobacterales</taxon>
        <taxon>Geobacteraceae</taxon>
        <taxon>Pelotalea</taxon>
    </lineage>
</organism>
<dbReference type="PANTHER" id="PTHR34351">
    <property type="entry name" value="SLR1927 PROTEIN-RELATED"/>
    <property type="match status" value="1"/>
</dbReference>
<dbReference type="PANTHER" id="PTHR34351:SF1">
    <property type="entry name" value="SLR1927 PROTEIN"/>
    <property type="match status" value="1"/>
</dbReference>
<evidence type="ECO:0000313" key="3">
    <source>
        <dbReference type="Proteomes" id="UP000784128"/>
    </source>
</evidence>
<accession>A0ABS5U7R8</accession>
<evidence type="ECO:0000313" key="2">
    <source>
        <dbReference type="EMBL" id="MBT1071717.1"/>
    </source>
</evidence>
<keyword evidence="3" id="KW-1185">Reference proteome</keyword>
<keyword evidence="1" id="KW-0812">Transmembrane</keyword>
<dbReference type="Proteomes" id="UP000784128">
    <property type="component" value="Unassembled WGS sequence"/>
</dbReference>
<feature type="transmembrane region" description="Helical" evidence="1">
    <location>
        <begin position="16"/>
        <end position="37"/>
    </location>
</feature>
<reference evidence="2 3" key="1">
    <citation type="submission" date="2021-05" db="EMBL/GenBank/DDBJ databases">
        <title>The draft genome of Geobacter chapellei DSM 13688.</title>
        <authorList>
            <person name="Xu Z."/>
            <person name="Masuda Y."/>
            <person name="Itoh H."/>
            <person name="Senoo K."/>
        </authorList>
    </citation>
    <scope>NUCLEOTIDE SEQUENCE [LARGE SCALE GENOMIC DNA]</scope>
    <source>
        <strain evidence="2 3">DSM 13688</strain>
    </source>
</reference>
<dbReference type="EMBL" id="JAHDYS010000006">
    <property type="protein sequence ID" value="MBT1071717.1"/>
    <property type="molecule type" value="Genomic_DNA"/>
</dbReference>